<proteinExistence type="inferred from homology"/>
<dbReference type="NCBIfam" id="TIGR00091">
    <property type="entry name" value="tRNA (guanosine(46)-N7)-methyltransferase TrmB"/>
    <property type="match status" value="1"/>
</dbReference>
<comment type="similarity">
    <text evidence="8 9">Belongs to the class I-like SAM-binding methyltransferase superfamily. TrmB family.</text>
</comment>
<dbReference type="UniPathway" id="UPA00989"/>
<keyword evidence="4 9" id="KW-0808">Transferase</keyword>
<evidence type="ECO:0000256" key="3">
    <source>
        <dbReference type="ARBA" id="ARBA00022603"/>
    </source>
</evidence>
<feature type="binding site" evidence="9">
    <location>
        <position position="68"/>
    </location>
    <ligand>
        <name>S-adenosyl-L-methionine</name>
        <dbReference type="ChEBI" id="CHEBI:59789"/>
    </ligand>
</feature>
<dbReference type="InterPro" id="IPR003358">
    <property type="entry name" value="tRNA_(Gua-N-7)_MeTrfase_Trmb"/>
</dbReference>
<sequence length="230" mass="26380">MRLRNIPGAEETLRQYPVFVANPTLLKGKWREHFGNDNPIHVEIGCGKGRFITTLAERHPECNFIAIELKAEVILRAAQKTEMQTIPNLAMVQYNAAMLSDLFAEGELTCIYLNFSDPWPKARHYKRRLTYKTFLELYRSVLATDGHIELKTDNESLFEFSLNQFANEGFQLHNITFDLHQSAQAEGNVMTEYEQRFSERGQRIYRTEAFATPRQTVLSKTAADSPESGA</sequence>
<evidence type="ECO:0000256" key="9">
    <source>
        <dbReference type="HAMAP-Rule" id="MF_01057"/>
    </source>
</evidence>
<evidence type="ECO:0000256" key="4">
    <source>
        <dbReference type="ARBA" id="ARBA00022679"/>
    </source>
</evidence>
<gene>
    <name evidence="9 10" type="primary">trmB</name>
    <name evidence="10" type="ORF">EDM56_17180</name>
</gene>
<evidence type="ECO:0000256" key="5">
    <source>
        <dbReference type="ARBA" id="ARBA00022691"/>
    </source>
</evidence>
<comment type="caution">
    <text evidence="9">Lacks conserved residue(s) required for the propagation of feature annotation.</text>
</comment>
<dbReference type="FunFam" id="3.40.50.150:FF:000035">
    <property type="entry name" value="tRNA (guanine-N(7)-)-methyltransferase"/>
    <property type="match status" value="1"/>
</dbReference>
<dbReference type="GO" id="GO:0008176">
    <property type="term" value="F:tRNA (guanine(46)-N7)-methyltransferase activity"/>
    <property type="evidence" value="ECO:0007669"/>
    <property type="project" value="UniProtKB-UniRule"/>
</dbReference>
<dbReference type="NCBIfam" id="NF001080">
    <property type="entry name" value="PRK00121.2-2"/>
    <property type="match status" value="1"/>
</dbReference>
<comment type="caution">
    <text evidence="10">The sequence shown here is derived from an EMBL/GenBank/DDBJ whole genome shotgun (WGS) entry which is preliminary data.</text>
</comment>
<evidence type="ECO:0000313" key="11">
    <source>
        <dbReference type="Proteomes" id="UP000271031"/>
    </source>
</evidence>
<dbReference type="GO" id="GO:0043527">
    <property type="term" value="C:tRNA methyltransferase complex"/>
    <property type="evidence" value="ECO:0007669"/>
    <property type="project" value="TreeGrafter"/>
</dbReference>
<keyword evidence="6 9" id="KW-0819">tRNA processing</keyword>
<dbReference type="PANTHER" id="PTHR23417:SF14">
    <property type="entry name" value="PENTACOTRIPEPTIDE-REPEAT REGION OF PRORP DOMAIN-CONTAINING PROTEIN"/>
    <property type="match status" value="1"/>
</dbReference>
<dbReference type="EC" id="2.1.1.33" evidence="9"/>
<evidence type="ECO:0000256" key="1">
    <source>
        <dbReference type="ARBA" id="ARBA00000142"/>
    </source>
</evidence>
<keyword evidence="3 9" id="KW-0489">Methyltransferase</keyword>
<dbReference type="AlphaFoldDB" id="A0A3M8DH21"/>
<evidence type="ECO:0000256" key="8">
    <source>
        <dbReference type="ARBA" id="ARBA00060767"/>
    </source>
</evidence>
<feature type="binding site" evidence="9">
    <location>
        <position position="117"/>
    </location>
    <ligand>
        <name>S-adenosyl-L-methionine</name>
        <dbReference type="ChEBI" id="CHEBI:59789"/>
    </ligand>
</feature>
<feature type="binding site" evidence="9">
    <location>
        <position position="95"/>
    </location>
    <ligand>
        <name>S-adenosyl-L-methionine</name>
        <dbReference type="ChEBI" id="CHEBI:59789"/>
    </ligand>
</feature>
<protein>
    <recommendedName>
        <fullName evidence="9">tRNA (guanine-N(7)-)-methyltransferase</fullName>
        <ecNumber evidence="9">2.1.1.33</ecNumber>
    </recommendedName>
    <alternativeName>
        <fullName evidence="9">tRNA (guanine(46)-N(7))-methyltransferase</fullName>
    </alternativeName>
    <alternativeName>
        <fullName evidence="9">tRNA(m7G46)-methyltransferase</fullName>
    </alternativeName>
</protein>
<comment type="function">
    <text evidence="2 9">Catalyzes the formation of N(7)-methylguanine at position 46 (m7G46) in tRNA.</text>
</comment>
<dbReference type="Gene3D" id="3.40.50.150">
    <property type="entry name" value="Vaccinia Virus protein VP39"/>
    <property type="match status" value="1"/>
</dbReference>
<keyword evidence="11" id="KW-1185">Reference proteome</keyword>
<dbReference type="InterPro" id="IPR029063">
    <property type="entry name" value="SAM-dependent_MTases_sf"/>
</dbReference>
<comment type="pathway">
    <text evidence="7 9">tRNA modification; N(7)-methylguanine-tRNA biosynthesis.</text>
</comment>
<dbReference type="EMBL" id="RHHQ01000012">
    <property type="protein sequence ID" value="RNB87392.1"/>
    <property type="molecule type" value="Genomic_DNA"/>
</dbReference>
<dbReference type="HAMAP" id="MF_01057">
    <property type="entry name" value="tRNA_methyltr_TrmB"/>
    <property type="match status" value="1"/>
</dbReference>
<name>A0A3M8DH21_9BACL</name>
<dbReference type="Proteomes" id="UP000271031">
    <property type="component" value="Unassembled WGS sequence"/>
</dbReference>
<dbReference type="SUPFAM" id="SSF53335">
    <property type="entry name" value="S-adenosyl-L-methionine-dependent methyltransferases"/>
    <property type="match status" value="1"/>
</dbReference>
<dbReference type="PROSITE" id="PS51625">
    <property type="entry name" value="SAM_MT_TRMB"/>
    <property type="match status" value="1"/>
</dbReference>
<evidence type="ECO:0000313" key="10">
    <source>
        <dbReference type="EMBL" id="RNB87392.1"/>
    </source>
</evidence>
<keyword evidence="5 9" id="KW-0949">S-adenosyl-L-methionine</keyword>
<comment type="catalytic activity">
    <reaction evidence="1 9">
        <text>guanosine(46) in tRNA + S-adenosyl-L-methionine = N(7)-methylguanosine(46) in tRNA + S-adenosyl-L-homocysteine</text>
        <dbReference type="Rhea" id="RHEA:42708"/>
        <dbReference type="Rhea" id="RHEA-COMP:10188"/>
        <dbReference type="Rhea" id="RHEA-COMP:10189"/>
        <dbReference type="ChEBI" id="CHEBI:57856"/>
        <dbReference type="ChEBI" id="CHEBI:59789"/>
        <dbReference type="ChEBI" id="CHEBI:74269"/>
        <dbReference type="ChEBI" id="CHEBI:74480"/>
        <dbReference type="EC" id="2.1.1.33"/>
    </reaction>
</comment>
<organism evidence="10 11">
    <name type="scientific">Brevibacillus fluminis</name>
    <dbReference type="NCBI Taxonomy" id="511487"/>
    <lineage>
        <taxon>Bacteria</taxon>
        <taxon>Bacillati</taxon>
        <taxon>Bacillota</taxon>
        <taxon>Bacilli</taxon>
        <taxon>Bacillales</taxon>
        <taxon>Paenibacillaceae</taxon>
        <taxon>Brevibacillus</taxon>
    </lineage>
</organism>
<dbReference type="OrthoDB" id="9802090at2"/>
<feature type="binding site" evidence="9">
    <location>
        <begin position="191"/>
        <end position="194"/>
    </location>
    <ligand>
        <name>substrate</name>
    </ligand>
</feature>
<dbReference type="CDD" id="cd02440">
    <property type="entry name" value="AdoMet_MTases"/>
    <property type="match status" value="1"/>
</dbReference>
<feature type="binding site" evidence="9">
    <location>
        <position position="121"/>
    </location>
    <ligand>
        <name>substrate</name>
    </ligand>
</feature>
<evidence type="ECO:0000256" key="6">
    <source>
        <dbReference type="ARBA" id="ARBA00022694"/>
    </source>
</evidence>
<feature type="binding site" evidence="9">
    <location>
        <position position="153"/>
    </location>
    <ligand>
        <name>substrate</name>
    </ligand>
</feature>
<dbReference type="RefSeq" id="WP_122919090.1">
    <property type="nucleotide sequence ID" value="NZ_RHHQ01000012.1"/>
</dbReference>
<dbReference type="InterPro" id="IPR055361">
    <property type="entry name" value="tRNA_methyltr_TrmB_bact"/>
</dbReference>
<evidence type="ECO:0000256" key="7">
    <source>
        <dbReference type="ARBA" id="ARBA00060552"/>
    </source>
</evidence>
<reference evidence="10 11" key="1">
    <citation type="submission" date="2018-10" db="EMBL/GenBank/DDBJ databases">
        <title>Phylogenomics of Brevibacillus.</title>
        <authorList>
            <person name="Dunlap C."/>
        </authorList>
    </citation>
    <scope>NUCLEOTIDE SEQUENCE [LARGE SCALE GENOMIC DNA]</scope>
    <source>
        <strain evidence="10 11">JCM 15716</strain>
    </source>
</reference>
<accession>A0A3M8DH21</accession>
<feature type="binding site" evidence="9">
    <location>
        <position position="43"/>
    </location>
    <ligand>
        <name>S-adenosyl-L-methionine</name>
        <dbReference type="ChEBI" id="CHEBI:59789"/>
    </ligand>
</feature>
<dbReference type="Pfam" id="PF02390">
    <property type="entry name" value="Methyltransf_4"/>
    <property type="match status" value="1"/>
</dbReference>
<evidence type="ECO:0000256" key="2">
    <source>
        <dbReference type="ARBA" id="ARBA00003015"/>
    </source>
</evidence>
<dbReference type="PANTHER" id="PTHR23417">
    <property type="entry name" value="3-DEOXY-D-MANNO-OCTULOSONIC-ACID TRANSFERASE/TRNA GUANINE-N 7 - -METHYLTRANSFERASE"/>
    <property type="match status" value="1"/>
</dbReference>